<dbReference type="EMBL" id="SMMG02000001">
    <property type="protein sequence ID" value="KAA3488272.1"/>
    <property type="molecule type" value="Genomic_DNA"/>
</dbReference>
<gene>
    <name evidence="1" type="ORF">EPI10_032041</name>
</gene>
<organism evidence="1 2">
    <name type="scientific">Gossypium australe</name>
    <dbReference type="NCBI Taxonomy" id="47621"/>
    <lineage>
        <taxon>Eukaryota</taxon>
        <taxon>Viridiplantae</taxon>
        <taxon>Streptophyta</taxon>
        <taxon>Embryophyta</taxon>
        <taxon>Tracheophyta</taxon>
        <taxon>Spermatophyta</taxon>
        <taxon>Magnoliopsida</taxon>
        <taxon>eudicotyledons</taxon>
        <taxon>Gunneridae</taxon>
        <taxon>Pentapetalae</taxon>
        <taxon>rosids</taxon>
        <taxon>malvids</taxon>
        <taxon>Malvales</taxon>
        <taxon>Malvaceae</taxon>
        <taxon>Malvoideae</taxon>
        <taxon>Gossypium</taxon>
    </lineage>
</organism>
<dbReference type="AlphaFoldDB" id="A0A5B6X559"/>
<reference evidence="2" key="1">
    <citation type="journal article" date="2019" name="Plant Biotechnol. J.">
        <title>Genome sequencing of the Australian wild diploid species Gossypium australe highlights disease resistance and delayed gland morphogenesis.</title>
        <authorList>
            <person name="Cai Y."/>
            <person name="Cai X."/>
            <person name="Wang Q."/>
            <person name="Wang P."/>
            <person name="Zhang Y."/>
            <person name="Cai C."/>
            <person name="Xu Y."/>
            <person name="Wang K."/>
            <person name="Zhou Z."/>
            <person name="Wang C."/>
            <person name="Geng S."/>
            <person name="Li B."/>
            <person name="Dong Q."/>
            <person name="Hou Y."/>
            <person name="Wang H."/>
            <person name="Ai P."/>
            <person name="Liu Z."/>
            <person name="Yi F."/>
            <person name="Sun M."/>
            <person name="An G."/>
            <person name="Cheng J."/>
            <person name="Zhang Y."/>
            <person name="Shi Q."/>
            <person name="Xie Y."/>
            <person name="Shi X."/>
            <person name="Chang Y."/>
            <person name="Huang F."/>
            <person name="Chen Y."/>
            <person name="Hong S."/>
            <person name="Mi L."/>
            <person name="Sun Q."/>
            <person name="Zhang L."/>
            <person name="Zhou B."/>
            <person name="Peng R."/>
            <person name="Zhang X."/>
            <person name="Liu F."/>
        </authorList>
    </citation>
    <scope>NUCLEOTIDE SEQUENCE [LARGE SCALE GENOMIC DNA]</scope>
    <source>
        <strain evidence="2">cv. PA1801</strain>
    </source>
</reference>
<evidence type="ECO:0000313" key="2">
    <source>
        <dbReference type="Proteomes" id="UP000325315"/>
    </source>
</evidence>
<keyword evidence="2" id="KW-1185">Reference proteome</keyword>
<proteinExistence type="predicted"/>
<comment type="caution">
    <text evidence="1">The sequence shown here is derived from an EMBL/GenBank/DDBJ whole genome shotgun (WGS) entry which is preliminary data.</text>
</comment>
<dbReference type="OrthoDB" id="10447718at2759"/>
<name>A0A5B6X559_9ROSI</name>
<accession>A0A5B6X559</accession>
<evidence type="ECO:0000313" key="1">
    <source>
        <dbReference type="EMBL" id="KAA3488272.1"/>
    </source>
</evidence>
<dbReference type="Proteomes" id="UP000325315">
    <property type="component" value="Unassembled WGS sequence"/>
</dbReference>
<sequence>MGDIKERLKEVKKELADGLQSMKKQLKDYVWEPLSSIENKMIKIDDALEAMIATLQEDIGAKG</sequence>
<protein>
    <submittedName>
        <fullName evidence="1">Uncharacterized protein</fullName>
    </submittedName>
</protein>